<dbReference type="PROSITE" id="PS50089">
    <property type="entry name" value="ZF_RING_2"/>
    <property type="match status" value="1"/>
</dbReference>
<keyword evidence="9" id="KW-0862">Zinc</keyword>
<proteinExistence type="predicted"/>
<dbReference type="Pfam" id="PF13639">
    <property type="entry name" value="zf-RING_2"/>
    <property type="match status" value="1"/>
</dbReference>
<organism evidence="14 15">
    <name type="scientific">Cinchona calisaya</name>
    <dbReference type="NCBI Taxonomy" id="153742"/>
    <lineage>
        <taxon>Eukaryota</taxon>
        <taxon>Viridiplantae</taxon>
        <taxon>Streptophyta</taxon>
        <taxon>Embryophyta</taxon>
        <taxon>Tracheophyta</taxon>
        <taxon>Spermatophyta</taxon>
        <taxon>Magnoliopsida</taxon>
        <taxon>eudicotyledons</taxon>
        <taxon>Gunneridae</taxon>
        <taxon>Pentapetalae</taxon>
        <taxon>asterids</taxon>
        <taxon>lamiids</taxon>
        <taxon>Gentianales</taxon>
        <taxon>Rubiaceae</taxon>
        <taxon>Cinchonoideae</taxon>
        <taxon>Cinchoneae</taxon>
        <taxon>Cinchona</taxon>
    </lineage>
</organism>
<keyword evidence="4" id="KW-0808">Transferase</keyword>
<dbReference type="FunFam" id="3.30.40.10:FF:000611">
    <property type="entry name" value="Zinc finger family protein"/>
    <property type="match status" value="1"/>
</dbReference>
<evidence type="ECO:0000256" key="8">
    <source>
        <dbReference type="ARBA" id="ARBA00022786"/>
    </source>
</evidence>
<dbReference type="InterPro" id="IPR001841">
    <property type="entry name" value="Znf_RING"/>
</dbReference>
<sequence>MAGMLPGVEVARRRRFHQSGGGLFDCPSSASFSAHTSTRRSSFCLYASNYESHFTTISSMPISPITRLHCDQKLNDEAREAKQRLDGRLRAQWKSDIKRGFSGQQRSRHLSAEINRPTRVRELQTQVPAGAGLKKSGSKRFSWPKLSWKSSEQKECAVCLEQYKAGESLMQLPCAHRFHSRCLVPWLENKAHCPCCRMEIYQKKKTSYQINK</sequence>
<keyword evidence="7 12" id="KW-0863">Zinc-finger</keyword>
<keyword evidence="10" id="KW-1133">Transmembrane helix</keyword>
<dbReference type="GO" id="GO:0008270">
    <property type="term" value="F:zinc ion binding"/>
    <property type="evidence" value="ECO:0007669"/>
    <property type="project" value="UniProtKB-KW"/>
</dbReference>
<dbReference type="SUPFAM" id="SSF57850">
    <property type="entry name" value="RING/U-box"/>
    <property type="match status" value="1"/>
</dbReference>
<evidence type="ECO:0000256" key="10">
    <source>
        <dbReference type="ARBA" id="ARBA00022989"/>
    </source>
</evidence>
<keyword evidence="5" id="KW-0812">Transmembrane</keyword>
<dbReference type="CDD" id="cd16454">
    <property type="entry name" value="RING-H2_PA-TM-RING"/>
    <property type="match status" value="1"/>
</dbReference>
<dbReference type="EMBL" id="JBJUIK010000003">
    <property type="protein sequence ID" value="KAL3532239.1"/>
    <property type="molecule type" value="Genomic_DNA"/>
</dbReference>
<evidence type="ECO:0000256" key="9">
    <source>
        <dbReference type="ARBA" id="ARBA00022833"/>
    </source>
</evidence>
<evidence type="ECO:0000256" key="7">
    <source>
        <dbReference type="ARBA" id="ARBA00022771"/>
    </source>
</evidence>
<keyword evidence="8" id="KW-0833">Ubl conjugation pathway</keyword>
<accession>A0ABD3AM36</accession>
<evidence type="ECO:0000313" key="15">
    <source>
        <dbReference type="Proteomes" id="UP001630127"/>
    </source>
</evidence>
<evidence type="ECO:0000256" key="4">
    <source>
        <dbReference type="ARBA" id="ARBA00022679"/>
    </source>
</evidence>
<reference evidence="14 15" key="1">
    <citation type="submission" date="2024-11" db="EMBL/GenBank/DDBJ databases">
        <title>A near-complete genome assembly of Cinchona calisaya.</title>
        <authorList>
            <person name="Lian D.C."/>
            <person name="Zhao X.W."/>
            <person name="Wei L."/>
        </authorList>
    </citation>
    <scope>NUCLEOTIDE SEQUENCE [LARGE SCALE GENOMIC DNA]</scope>
    <source>
        <tissue evidence="14">Nenye</tissue>
    </source>
</reference>
<comment type="catalytic activity">
    <reaction evidence="1">
        <text>S-ubiquitinyl-[E2 ubiquitin-conjugating enzyme]-L-cysteine + [acceptor protein]-L-lysine = [E2 ubiquitin-conjugating enzyme]-L-cysteine + N(6)-ubiquitinyl-[acceptor protein]-L-lysine.</text>
        <dbReference type="EC" id="2.3.2.27"/>
    </reaction>
</comment>
<evidence type="ECO:0000256" key="5">
    <source>
        <dbReference type="ARBA" id="ARBA00022692"/>
    </source>
</evidence>
<feature type="domain" description="RING-type" evidence="13">
    <location>
        <begin position="156"/>
        <end position="197"/>
    </location>
</feature>
<evidence type="ECO:0000256" key="6">
    <source>
        <dbReference type="ARBA" id="ARBA00022723"/>
    </source>
</evidence>
<comment type="subcellular location">
    <subcellularLocation>
        <location evidence="2">Membrane</location>
        <topology evidence="2">Multi-pass membrane protein</topology>
    </subcellularLocation>
</comment>
<keyword evidence="6" id="KW-0479">Metal-binding</keyword>
<dbReference type="PANTHER" id="PTHR45977:SF4">
    <property type="entry name" value="RING-TYPE DOMAIN-CONTAINING PROTEIN"/>
    <property type="match status" value="1"/>
</dbReference>
<dbReference type="EC" id="2.3.2.27" evidence="3"/>
<protein>
    <recommendedName>
        <fullName evidence="3">RING-type E3 ubiquitin transferase</fullName>
        <ecNumber evidence="3">2.3.2.27</ecNumber>
    </recommendedName>
</protein>
<comment type="caution">
    <text evidence="14">The sequence shown here is derived from an EMBL/GenBank/DDBJ whole genome shotgun (WGS) entry which is preliminary data.</text>
</comment>
<dbReference type="GO" id="GO:0061630">
    <property type="term" value="F:ubiquitin protein ligase activity"/>
    <property type="evidence" value="ECO:0007669"/>
    <property type="project" value="UniProtKB-EC"/>
</dbReference>
<dbReference type="Proteomes" id="UP001630127">
    <property type="component" value="Unassembled WGS sequence"/>
</dbReference>
<name>A0ABD3AM36_9GENT</name>
<dbReference type="PANTHER" id="PTHR45977">
    <property type="entry name" value="TARGET OF ERK KINASE MPK-1"/>
    <property type="match status" value="1"/>
</dbReference>
<gene>
    <name evidence="14" type="ORF">ACH5RR_005760</name>
</gene>
<keyword evidence="15" id="KW-1185">Reference proteome</keyword>
<dbReference type="AlphaFoldDB" id="A0ABD3AM36"/>
<dbReference type="InterPro" id="IPR013083">
    <property type="entry name" value="Znf_RING/FYVE/PHD"/>
</dbReference>
<evidence type="ECO:0000259" key="13">
    <source>
        <dbReference type="PROSITE" id="PS50089"/>
    </source>
</evidence>
<evidence type="ECO:0000256" key="3">
    <source>
        <dbReference type="ARBA" id="ARBA00012483"/>
    </source>
</evidence>
<evidence type="ECO:0000256" key="11">
    <source>
        <dbReference type="ARBA" id="ARBA00023136"/>
    </source>
</evidence>
<evidence type="ECO:0000313" key="14">
    <source>
        <dbReference type="EMBL" id="KAL3532239.1"/>
    </source>
</evidence>
<evidence type="ECO:0000256" key="1">
    <source>
        <dbReference type="ARBA" id="ARBA00000900"/>
    </source>
</evidence>
<evidence type="ECO:0000256" key="2">
    <source>
        <dbReference type="ARBA" id="ARBA00004141"/>
    </source>
</evidence>
<dbReference type="GO" id="GO:0016020">
    <property type="term" value="C:membrane"/>
    <property type="evidence" value="ECO:0007669"/>
    <property type="project" value="UniProtKB-SubCell"/>
</dbReference>
<evidence type="ECO:0000256" key="12">
    <source>
        <dbReference type="PROSITE-ProRule" id="PRU00175"/>
    </source>
</evidence>
<keyword evidence="11" id="KW-0472">Membrane</keyword>
<dbReference type="SMART" id="SM00184">
    <property type="entry name" value="RING"/>
    <property type="match status" value="1"/>
</dbReference>
<dbReference type="Gene3D" id="3.30.40.10">
    <property type="entry name" value="Zinc/RING finger domain, C3HC4 (zinc finger)"/>
    <property type="match status" value="1"/>
</dbReference>